<dbReference type="AlphaFoldDB" id="A0A292PV32"/>
<feature type="compositionally biased region" description="Low complexity" evidence="1">
    <location>
        <begin position="451"/>
        <end position="460"/>
    </location>
</feature>
<accession>A0A292PV32</accession>
<evidence type="ECO:0000313" key="2">
    <source>
        <dbReference type="EMBL" id="CUS10994.1"/>
    </source>
</evidence>
<evidence type="ECO:0000313" key="3">
    <source>
        <dbReference type="Proteomes" id="UP001412239"/>
    </source>
</evidence>
<dbReference type="EMBL" id="LN891034">
    <property type="protein sequence ID" value="CUS10994.1"/>
    <property type="molecule type" value="Genomic_DNA"/>
</dbReference>
<sequence length="728" mass="78748">MATITANRPSGGYTVSENIANPAVRNWVEQKYHEIGFNGDGSFIGKKAFKKKLLQDAPKAFANTNDSWCIGLYANQIIRNMRLTGGSGRADTDGVPMECSGYDGQIHHPSYEPRSECFSAAPKCLEKQALLPTFHHHHKAIDVFNYQTLHEALQTLDEPPLGECESEKGTPLPAYGSIAHHHQQLDFPLPLCQYQYGMPIAPQPLQPPPPFPHDPSAYNFMQSAYPPAPPYGSLSPNHGPIYSAYGLAIAYTQQQNQQHQYQNQQPPVYTSNGACAPAAYGYNTLYAQPLYSQHQLQLQHHQQQYSPTYIPPPYGSPPSYGFTNYILQTTAPCSSSPTSSPSSSPGIAPASKPYHEYGDCGETLPLPAMVSATRLLGGGEIRSLAVFTSVFRNMPYITKDGPIAGMKLKDPCLNCKALMQTIPSEISILAGTGSGCALDWIVEKAVSAPSATTAATTPTTTTPPTPIPPMIGSTPTPQGYNLILSTAYSATKQDIYHLLETWTLNNTTPTLPAHQKASLGTLWREFILPFRDRNQIFRLDNGDNVDPSMHTLNSVELPICTVFCAIAYVFSVVLRPEVSQLTCPSFSTAGAKGGGEEGEGKEGDRDGFYLPLLAVLGKWCSTICPWAHPNVVNVAYSSPPPTSPTEGIDTHFVIGTSKPSVQAGFPSEAVKSKHQGQMRTWRRIFLEERFGALRNPCPVKVAGMAAAVNGGSGSGNGSNVVVGKKGFI</sequence>
<reference evidence="2" key="1">
    <citation type="submission" date="2015-10" db="EMBL/GenBank/DDBJ databases">
        <authorList>
            <person name="Regsiter A."/>
            <person name="william w."/>
        </authorList>
    </citation>
    <scope>NUCLEOTIDE SEQUENCE</scope>
    <source>
        <strain evidence="2">Montdore</strain>
    </source>
</reference>
<organism evidence="2 3">
    <name type="scientific">Tuber aestivum</name>
    <name type="common">summer truffle</name>
    <dbReference type="NCBI Taxonomy" id="59557"/>
    <lineage>
        <taxon>Eukaryota</taxon>
        <taxon>Fungi</taxon>
        <taxon>Dikarya</taxon>
        <taxon>Ascomycota</taxon>
        <taxon>Pezizomycotina</taxon>
        <taxon>Pezizomycetes</taxon>
        <taxon>Pezizales</taxon>
        <taxon>Tuberaceae</taxon>
        <taxon>Tuber</taxon>
    </lineage>
</organism>
<name>A0A292PV32_9PEZI</name>
<protein>
    <submittedName>
        <fullName evidence="2">Uncharacterized protein</fullName>
    </submittedName>
</protein>
<evidence type="ECO:0000256" key="1">
    <source>
        <dbReference type="SAM" id="MobiDB-lite"/>
    </source>
</evidence>
<keyword evidence="3" id="KW-1185">Reference proteome</keyword>
<feature type="region of interest" description="Disordered" evidence="1">
    <location>
        <begin position="451"/>
        <end position="470"/>
    </location>
</feature>
<proteinExistence type="predicted"/>
<gene>
    <name evidence="2" type="ORF">GSTUAT00004922001</name>
</gene>
<dbReference type="Proteomes" id="UP001412239">
    <property type="component" value="Unassembled WGS sequence"/>
</dbReference>